<sequence length="141" mass="15893">MKMLQVFVGSKRAKGRCRRHFASGERLEDATKARRAKSCARVACKNRGRKSSSSWRRDRAYIGARVAQGPTCGWRRFIVQVSSLCQVLVNRISDCNAVALDTVAQITEHEGFVAVAFERQPANTLYKSQQYIMRETRPALG</sequence>
<accession>A0A165EW10</accession>
<dbReference type="GeneID" id="63831882"/>
<dbReference type="EMBL" id="KV427617">
    <property type="protein sequence ID" value="KZT07885.1"/>
    <property type="molecule type" value="Genomic_DNA"/>
</dbReference>
<dbReference type="InParanoid" id="A0A165EW10"/>
<name>A0A165EW10_9APHY</name>
<evidence type="ECO:0000313" key="2">
    <source>
        <dbReference type="Proteomes" id="UP000076871"/>
    </source>
</evidence>
<protein>
    <submittedName>
        <fullName evidence="1">Uncharacterized protein</fullName>
    </submittedName>
</protein>
<proteinExistence type="predicted"/>
<keyword evidence="2" id="KW-1185">Reference proteome</keyword>
<reference evidence="1 2" key="1">
    <citation type="journal article" date="2016" name="Mol. Biol. Evol.">
        <title>Comparative Genomics of Early-Diverging Mushroom-Forming Fungi Provides Insights into the Origins of Lignocellulose Decay Capabilities.</title>
        <authorList>
            <person name="Nagy L.G."/>
            <person name="Riley R."/>
            <person name="Tritt A."/>
            <person name="Adam C."/>
            <person name="Daum C."/>
            <person name="Floudas D."/>
            <person name="Sun H."/>
            <person name="Yadav J.S."/>
            <person name="Pangilinan J."/>
            <person name="Larsson K.H."/>
            <person name="Matsuura K."/>
            <person name="Barry K."/>
            <person name="Labutti K."/>
            <person name="Kuo R."/>
            <person name="Ohm R.A."/>
            <person name="Bhattacharya S.S."/>
            <person name="Shirouzu T."/>
            <person name="Yoshinaga Y."/>
            <person name="Martin F.M."/>
            <person name="Grigoriev I.V."/>
            <person name="Hibbett D.S."/>
        </authorList>
    </citation>
    <scope>NUCLEOTIDE SEQUENCE [LARGE SCALE GENOMIC DNA]</scope>
    <source>
        <strain evidence="1 2">93-53</strain>
    </source>
</reference>
<gene>
    <name evidence="1" type="ORF">LAESUDRAFT_87394</name>
</gene>
<dbReference type="AlphaFoldDB" id="A0A165EW10"/>
<organism evidence="1 2">
    <name type="scientific">Laetiporus sulphureus 93-53</name>
    <dbReference type="NCBI Taxonomy" id="1314785"/>
    <lineage>
        <taxon>Eukaryota</taxon>
        <taxon>Fungi</taxon>
        <taxon>Dikarya</taxon>
        <taxon>Basidiomycota</taxon>
        <taxon>Agaricomycotina</taxon>
        <taxon>Agaricomycetes</taxon>
        <taxon>Polyporales</taxon>
        <taxon>Laetiporus</taxon>
    </lineage>
</organism>
<evidence type="ECO:0000313" key="1">
    <source>
        <dbReference type="EMBL" id="KZT07885.1"/>
    </source>
</evidence>
<dbReference type="RefSeq" id="XP_040765625.1">
    <property type="nucleotide sequence ID" value="XM_040914855.1"/>
</dbReference>
<dbReference type="Proteomes" id="UP000076871">
    <property type="component" value="Unassembled WGS sequence"/>
</dbReference>